<organism evidence="12 13">
    <name type="scientific">Halomonas alkalicola</name>
    <dbReference type="NCBI Taxonomy" id="1930622"/>
    <lineage>
        <taxon>Bacteria</taxon>
        <taxon>Pseudomonadati</taxon>
        <taxon>Pseudomonadota</taxon>
        <taxon>Gammaproteobacteria</taxon>
        <taxon>Oceanospirillales</taxon>
        <taxon>Halomonadaceae</taxon>
        <taxon>Halomonas</taxon>
    </lineage>
</organism>
<evidence type="ECO:0000256" key="6">
    <source>
        <dbReference type="ARBA" id="ARBA00022692"/>
    </source>
</evidence>
<evidence type="ECO:0000256" key="10">
    <source>
        <dbReference type="ARBA" id="ARBA00030775"/>
    </source>
</evidence>
<dbReference type="RefSeq" id="WP_305499168.1">
    <property type="nucleotide sequence ID" value="NZ_CP131913.1"/>
</dbReference>
<keyword evidence="8" id="KW-0472">Membrane</keyword>
<evidence type="ECO:0000256" key="5">
    <source>
        <dbReference type="ARBA" id="ARBA00022519"/>
    </source>
</evidence>
<keyword evidence="13" id="KW-1185">Reference proteome</keyword>
<evidence type="ECO:0000256" key="4">
    <source>
        <dbReference type="ARBA" id="ARBA00022481"/>
    </source>
</evidence>
<reference evidence="12 13" key="1">
    <citation type="submission" date="2023-08" db="EMBL/GenBank/DDBJ databases">
        <title>Transcriptome Analysis of Halomonas alkalicola CICC 11012s to Identify the Genes Involved in Alkaline Tolerances.</title>
        <authorList>
            <person name="Zhai L."/>
        </authorList>
    </citation>
    <scope>NUCLEOTIDE SEQUENCE [LARGE SCALE GENOMIC DNA]</scope>
    <source>
        <strain evidence="12 13">CICC 11012s</strain>
    </source>
</reference>
<keyword evidence="7" id="KW-1133">Transmembrane helix</keyword>
<dbReference type="InterPro" id="IPR022346">
    <property type="entry name" value="T2SS_GspH"/>
</dbReference>
<evidence type="ECO:0000256" key="1">
    <source>
        <dbReference type="ARBA" id="ARBA00004377"/>
    </source>
</evidence>
<accession>A0ABY9H2M0</accession>
<proteinExistence type="inferred from homology"/>
<evidence type="ECO:0000313" key="13">
    <source>
        <dbReference type="Proteomes" id="UP001235344"/>
    </source>
</evidence>
<protein>
    <recommendedName>
        <fullName evidence="2">Type II secretion system protein H</fullName>
    </recommendedName>
    <alternativeName>
        <fullName evidence="10">General secretion pathway protein H</fullName>
    </alternativeName>
</protein>
<dbReference type="EMBL" id="CP131913">
    <property type="protein sequence ID" value="WLI72478.1"/>
    <property type="molecule type" value="Genomic_DNA"/>
</dbReference>
<sequence>MLVTLAVATVLATVAVPGFQSMMARNQLASDFNEILSGLNYARSEAIKRRDLVEFSVDDGGPGWSYSVSLSNEDLLRQRQAGNNRVSATERILVFDRLGRIDGGGCDAGACDIEVSRGELCRVITINNFGRSGRGNNECQE</sequence>
<evidence type="ECO:0000313" key="12">
    <source>
        <dbReference type="EMBL" id="WLI72478.1"/>
    </source>
</evidence>
<keyword evidence="5" id="KW-0997">Cell inner membrane</keyword>
<comment type="subcellular location">
    <subcellularLocation>
        <location evidence="1">Cell inner membrane</location>
        <topology evidence="1">Single-pass membrane protein</topology>
    </subcellularLocation>
</comment>
<evidence type="ECO:0000256" key="2">
    <source>
        <dbReference type="ARBA" id="ARBA00021549"/>
    </source>
</evidence>
<keyword evidence="6" id="KW-0812">Transmembrane</keyword>
<evidence type="ECO:0000256" key="3">
    <source>
        <dbReference type="ARBA" id="ARBA00022475"/>
    </source>
</evidence>
<evidence type="ECO:0000256" key="9">
    <source>
        <dbReference type="ARBA" id="ARBA00025772"/>
    </source>
</evidence>
<evidence type="ECO:0000256" key="8">
    <source>
        <dbReference type="ARBA" id="ARBA00023136"/>
    </source>
</evidence>
<dbReference type="SUPFAM" id="SSF54523">
    <property type="entry name" value="Pili subunits"/>
    <property type="match status" value="1"/>
</dbReference>
<evidence type="ECO:0000259" key="11">
    <source>
        <dbReference type="Pfam" id="PF12019"/>
    </source>
</evidence>
<feature type="domain" description="General secretion pathway GspH" evidence="11">
    <location>
        <begin position="33"/>
        <end position="104"/>
    </location>
</feature>
<dbReference type="Gene3D" id="3.55.40.10">
    <property type="entry name" value="minor pseudopilin epsh domain"/>
    <property type="match status" value="1"/>
</dbReference>
<evidence type="ECO:0000256" key="7">
    <source>
        <dbReference type="ARBA" id="ARBA00022989"/>
    </source>
</evidence>
<comment type="similarity">
    <text evidence="9">Belongs to the GSP H family.</text>
</comment>
<gene>
    <name evidence="12" type="ORF">B6N23_11920</name>
</gene>
<keyword evidence="3" id="KW-1003">Cell membrane</keyword>
<name>A0ABY9H2M0_9GAMM</name>
<keyword evidence="4" id="KW-0488">Methylation</keyword>
<dbReference type="Proteomes" id="UP001235344">
    <property type="component" value="Chromosome"/>
</dbReference>
<dbReference type="InterPro" id="IPR045584">
    <property type="entry name" value="Pilin-like"/>
</dbReference>
<dbReference type="Pfam" id="PF12019">
    <property type="entry name" value="GspH"/>
    <property type="match status" value="1"/>
</dbReference>